<protein>
    <submittedName>
        <fullName evidence="1">Uncharacterized protein</fullName>
    </submittedName>
</protein>
<evidence type="ECO:0000313" key="2">
    <source>
        <dbReference type="Proteomes" id="UP000315364"/>
    </source>
</evidence>
<accession>A0A5B8LS71</accession>
<dbReference type="Proteomes" id="UP000315364">
    <property type="component" value="Chromosome"/>
</dbReference>
<sequence length="399" mass="41152">MGATSAAEFKARPLKYSFGEIMALAETLDAQEDDPSPEVIGAALRMYVDIFTAFETSPATFGGFDCAGTDDDGRAISFSIAGMSMGGMSPGIYPAFSMDGLDMTIEDDGSVQVGNMTVKEMDLSAPIAAIEGAPEAIDEAWFMANARSLIPAFAGFSFSDVAVDVPDPDSDGERIKVSLGAFDLSLADYLNGIPTNVLTTASNILVTLPEDTDDEQLRQLIDLGITEIDAGFAIDAAWNEADNAIAINEISVTGANLATVKLAGTIANATEALFGLDENQALAAAMGVAIANLKLDVTDTGLSDIILATVAAEQGSDPATMRPVFAGLAEGTVIGLLAGAAEAQKVGAAINSFVSGKAKYLTIDMTAKEAPGLGLMDFMAAEDDPTVLIGKVTIDATAK</sequence>
<dbReference type="EMBL" id="CP042304">
    <property type="protein sequence ID" value="QDZ10595.1"/>
    <property type="molecule type" value="Genomic_DNA"/>
</dbReference>
<dbReference type="AlphaFoldDB" id="A0A5B8LS71"/>
<dbReference type="RefSeq" id="WP_146289382.1">
    <property type="nucleotide sequence ID" value="NZ_CP042304.1"/>
</dbReference>
<dbReference type="OrthoDB" id="7939533at2"/>
<gene>
    <name evidence="1" type="ORF">FPZ08_07420</name>
</gene>
<organism evidence="1 2">
    <name type="scientific">Devosia ginsengisoli</name>
    <dbReference type="NCBI Taxonomy" id="400770"/>
    <lineage>
        <taxon>Bacteria</taxon>
        <taxon>Pseudomonadati</taxon>
        <taxon>Pseudomonadota</taxon>
        <taxon>Alphaproteobacteria</taxon>
        <taxon>Hyphomicrobiales</taxon>
        <taxon>Devosiaceae</taxon>
        <taxon>Devosia</taxon>
    </lineage>
</organism>
<reference evidence="1 2" key="1">
    <citation type="submission" date="2019-07" db="EMBL/GenBank/DDBJ databases">
        <title>Full genome sequence of Devosia sp. Gsoil 520.</title>
        <authorList>
            <person name="Im W.-T."/>
        </authorList>
    </citation>
    <scope>NUCLEOTIDE SEQUENCE [LARGE SCALE GENOMIC DNA]</scope>
    <source>
        <strain evidence="1 2">Gsoil 520</strain>
    </source>
</reference>
<evidence type="ECO:0000313" key="1">
    <source>
        <dbReference type="EMBL" id="QDZ10595.1"/>
    </source>
</evidence>
<proteinExistence type="predicted"/>
<name>A0A5B8LS71_9HYPH</name>
<keyword evidence="2" id="KW-1185">Reference proteome</keyword>
<dbReference type="KEGG" id="dea:FPZ08_07420"/>